<accession>A0ABN8I9Y2</accession>
<evidence type="ECO:0000313" key="1">
    <source>
        <dbReference type="EMBL" id="CAH2049248.1"/>
    </source>
</evidence>
<evidence type="ECO:0000313" key="2">
    <source>
        <dbReference type="Proteomes" id="UP000837857"/>
    </source>
</evidence>
<dbReference type="Proteomes" id="UP000837857">
    <property type="component" value="Chromosome 19"/>
</dbReference>
<gene>
    <name evidence="1" type="ORF">IPOD504_LOCUS6709</name>
</gene>
<proteinExistence type="predicted"/>
<reference evidence="1" key="1">
    <citation type="submission" date="2022-03" db="EMBL/GenBank/DDBJ databases">
        <authorList>
            <person name="Martin H S."/>
        </authorList>
    </citation>
    <scope>NUCLEOTIDE SEQUENCE</scope>
</reference>
<feature type="non-terminal residue" evidence="1">
    <location>
        <position position="145"/>
    </location>
</feature>
<dbReference type="EMBL" id="OW152831">
    <property type="protein sequence ID" value="CAH2049248.1"/>
    <property type="molecule type" value="Genomic_DNA"/>
</dbReference>
<keyword evidence="2" id="KW-1185">Reference proteome</keyword>
<name>A0ABN8I9Y2_9NEOP</name>
<organism evidence="1 2">
    <name type="scientific">Iphiclides podalirius</name>
    <name type="common">scarce swallowtail</name>
    <dbReference type="NCBI Taxonomy" id="110791"/>
    <lineage>
        <taxon>Eukaryota</taxon>
        <taxon>Metazoa</taxon>
        <taxon>Ecdysozoa</taxon>
        <taxon>Arthropoda</taxon>
        <taxon>Hexapoda</taxon>
        <taxon>Insecta</taxon>
        <taxon>Pterygota</taxon>
        <taxon>Neoptera</taxon>
        <taxon>Endopterygota</taxon>
        <taxon>Lepidoptera</taxon>
        <taxon>Glossata</taxon>
        <taxon>Ditrysia</taxon>
        <taxon>Papilionoidea</taxon>
        <taxon>Papilionidae</taxon>
        <taxon>Papilioninae</taxon>
        <taxon>Iphiclides</taxon>
    </lineage>
</organism>
<protein>
    <submittedName>
        <fullName evidence="1">Uncharacterized protein</fullName>
    </submittedName>
</protein>
<sequence>MTRHNPNTKMAASALNTAPASTANDHKHDAAAKHLNYVDGGPCNITLRTGTQTISLAAHSPPTYGQQNNVRLAVTGLIEISARGDVILRGTGSLAAIRKTPHARNGNTRKPEFGAAILDPGRQSEMTRQPAGTCLLTAPERPPSI</sequence>